<dbReference type="Proteomes" id="UP000265520">
    <property type="component" value="Unassembled WGS sequence"/>
</dbReference>
<keyword evidence="3" id="KW-1185">Reference proteome</keyword>
<accession>A0A392R9N8</accession>
<evidence type="ECO:0000256" key="1">
    <source>
        <dbReference type="SAM" id="MobiDB-lite"/>
    </source>
</evidence>
<comment type="caution">
    <text evidence="2">The sequence shown here is derived from an EMBL/GenBank/DDBJ whole genome shotgun (WGS) entry which is preliminary data.</text>
</comment>
<feature type="non-terminal residue" evidence="2">
    <location>
        <position position="137"/>
    </location>
</feature>
<reference evidence="2 3" key="1">
    <citation type="journal article" date="2018" name="Front. Plant Sci.">
        <title>Red Clover (Trifolium pratense) and Zigzag Clover (T. medium) - A Picture of Genomic Similarities and Differences.</title>
        <authorList>
            <person name="Dluhosova J."/>
            <person name="Istvanek J."/>
            <person name="Nedelnik J."/>
            <person name="Repkova J."/>
        </authorList>
    </citation>
    <scope>NUCLEOTIDE SEQUENCE [LARGE SCALE GENOMIC DNA]</scope>
    <source>
        <strain evidence="3">cv. 10/8</strain>
        <tissue evidence="2">Leaf</tissue>
    </source>
</reference>
<evidence type="ECO:0000313" key="2">
    <source>
        <dbReference type="EMBL" id="MCI32927.1"/>
    </source>
</evidence>
<feature type="compositionally biased region" description="Basic and acidic residues" evidence="1">
    <location>
        <begin position="1"/>
        <end position="22"/>
    </location>
</feature>
<proteinExistence type="predicted"/>
<sequence length="137" mass="15677">MHVKFDDKVSDLEKSEQTEKPADTQYDSEVEDSEHLLTRPFVSSIQVEASETNNDLPESDEIQVDEQLQETETNAAPRNTFKYKSSHPEELIIGNKESPRKTRSSFRCEDSLVGLIFMIEPTKIEEALKDDAWIVAM</sequence>
<dbReference type="EMBL" id="LXQA010199916">
    <property type="protein sequence ID" value="MCI32927.1"/>
    <property type="molecule type" value="Genomic_DNA"/>
</dbReference>
<feature type="region of interest" description="Disordered" evidence="1">
    <location>
        <begin position="1"/>
        <end position="34"/>
    </location>
</feature>
<organism evidence="2 3">
    <name type="scientific">Trifolium medium</name>
    <dbReference type="NCBI Taxonomy" id="97028"/>
    <lineage>
        <taxon>Eukaryota</taxon>
        <taxon>Viridiplantae</taxon>
        <taxon>Streptophyta</taxon>
        <taxon>Embryophyta</taxon>
        <taxon>Tracheophyta</taxon>
        <taxon>Spermatophyta</taxon>
        <taxon>Magnoliopsida</taxon>
        <taxon>eudicotyledons</taxon>
        <taxon>Gunneridae</taxon>
        <taxon>Pentapetalae</taxon>
        <taxon>rosids</taxon>
        <taxon>fabids</taxon>
        <taxon>Fabales</taxon>
        <taxon>Fabaceae</taxon>
        <taxon>Papilionoideae</taxon>
        <taxon>50 kb inversion clade</taxon>
        <taxon>NPAAA clade</taxon>
        <taxon>Hologalegina</taxon>
        <taxon>IRL clade</taxon>
        <taxon>Trifolieae</taxon>
        <taxon>Trifolium</taxon>
    </lineage>
</organism>
<name>A0A392R9N8_9FABA</name>
<feature type="region of interest" description="Disordered" evidence="1">
    <location>
        <begin position="70"/>
        <end position="104"/>
    </location>
</feature>
<evidence type="ECO:0000313" key="3">
    <source>
        <dbReference type="Proteomes" id="UP000265520"/>
    </source>
</evidence>
<dbReference type="AlphaFoldDB" id="A0A392R9N8"/>
<protein>
    <recommendedName>
        <fullName evidence="4">Gag-pol polyprotein</fullName>
    </recommendedName>
</protein>
<evidence type="ECO:0008006" key="4">
    <source>
        <dbReference type="Google" id="ProtNLM"/>
    </source>
</evidence>